<feature type="binding site" evidence="9">
    <location>
        <begin position="65"/>
        <end position="69"/>
    </location>
    <ligand>
        <name>4-CDP-2-C-methyl-D-erythritol 2-phosphate</name>
        <dbReference type="ChEBI" id="CHEBI:57919"/>
    </ligand>
</feature>
<keyword evidence="6 9" id="KW-0479">Metal-binding</keyword>
<comment type="catalytic activity">
    <reaction evidence="1 9 10">
        <text>4-CDP-2-C-methyl-D-erythritol 2-phosphate = 2-C-methyl-D-erythritol 2,4-cyclic diphosphate + CMP</text>
        <dbReference type="Rhea" id="RHEA:23864"/>
        <dbReference type="ChEBI" id="CHEBI:57919"/>
        <dbReference type="ChEBI" id="CHEBI:58483"/>
        <dbReference type="ChEBI" id="CHEBI:60377"/>
        <dbReference type="EC" id="4.6.1.12"/>
    </reaction>
</comment>
<dbReference type="GO" id="GO:0019288">
    <property type="term" value="P:isopentenyl diphosphate biosynthetic process, methylerythritol 4-phosphate pathway"/>
    <property type="evidence" value="ECO:0007669"/>
    <property type="project" value="UniProtKB-UniRule"/>
</dbReference>
<dbReference type="InterPro" id="IPR020555">
    <property type="entry name" value="MECDP_synthase_CS"/>
</dbReference>
<dbReference type="UniPathway" id="UPA00056">
    <property type="reaction ID" value="UER00095"/>
</dbReference>
<evidence type="ECO:0000313" key="12">
    <source>
        <dbReference type="EMBL" id="PCJ26460.1"/>
    </source>
</evidence>
<dbReference type="InterPro" id="IPR003526">
    <property type="entry name" value="MECDP_synthase"/>
</dbReference>
<dbReference type="EMBL" id="NVVJ01000011">
    <property type="protein sequence ID" value="PCJ26460.1"/>
    <property type="molecule type" value="Genomic_DNA"/>
</dbReference>
<proteinExistence type="inferred from homology"/>
<accession>A0A2A5B526</accession>
<dbReference type="Proteomes" id="UP000218327">
    <property type="component" value="Unassembled WGS sequence"/>
</dbReference>
<evidence type="ECO:0000256" key="1">
    <source>
        <dbReference type="ARBA" id="ARBA00000200"/>
    </source>
</evidence>
<dbReference type="PROSITE" id="PS01350">
    <property type="entry name" value="ISPF"/>
    <property type="match status" value="1"/>
</dbReference>
<feature type="domain" description="2-C-methyl-D-erythritol 2,4-cyclodiphosphate synthase" evidence="11">
    <location>
        <begin position="1"/>
        <end position="158"/>
    </location>
</feature>
<feature type="binding site" evidence="9">
    <location>
        <position position="146"/>
    </location>
    <ligand>
        <name>4-CDP-2-C-methyl-D-erythritol 2-phosphate</name>
        <dbReference type="ChEBI" id="CHEBI:57919"/>
    </ligand>
</feature>
<dbReference type="GO" id="GO:0008685">
    <property type="term" value="F:2-C-methyl-D-erythritol 2,4-cyclodiphosphate synthase activity"/>
    <property type="evidence" value="ECO:0007669"/>
    <property type="project" value="UniProtKB-UniRule"/>
</dbReference>
<feature type="binding site" evidence="9">
    <location>
        <position position="10"/>
    </location>
    <ligand>
        <name>a divalent metal cation</name>
        <dbReference type="ChEBI" id="CHEBI:60240"/>
    </ligand>
</feature>
<keyword evidence="8 9" id="KW-0456">Lyase</keyword>
<evidence type="ECO:0000256" key="8">
    <source>
        <dbReference type="ARBA" id="ARBA00023239"/>
    </source>
</evidence>
<protein>
    <recommendedName>
        <fullName evidence="5 9">2-C-methyl-D-erythritol 2,4-cyclodiphosphate synthase</fullName>
        <shortName evidence="9">MECDP-synthase</shortName>
        <shortName evidence="9">MECPP-synthase</shortName>
        <shortName evidence="9">MECPS</shortName>
        <ecNumber evidence="5 9">4.6.1.12</ecNumber>
    </recommendedName>
</protein>
<comment type="subunit">
    <text evidence="4 9">Homotrimer.</text>
</comment>
<feature type="site" description="Transition state stabilizer" evidence="9">
    <location>
        <position position="38"/>
    </location>
</feature>
<feature type="binding site" evidence="9">
    <location>
        <begin position="38"/>
        <end position="39"/>
    </location>
    <ligand>
        <name>4-CDP-2-C-methyl-D-erythritol 2-phosphate</name>
        <dbReference type="ChEBI" id="CHEBI:57919"/>
    </ligand>
</feature>
<feature type="binding site" evidence="9">
    <location>
        <begin position="136"/>
        <end position="139"/>
    </location>
    <ligand>
        <name>4-CDP-2-C-methyl-D-erythritol 2-phosphate</name>
        <dbReference type="ChEBI" id="CHEBI:57919"/>
    </ligand>
</feature>
<feature type="binding site" evidence="9">
    <location>
        <position position="46"/>
    </location>
    <ligand>
        <name>a divalent metal cation</name>
        <dbReference type="ChEBI" id="CHEBI:60240"/>
    </ligand>
</feature>
<evidence type="ECO:0000256" key="7">
    <source>
        <dbReference type="ARBA" id="ARBA00023229"/>
    </source>
</evidence>
<evidence type="ECO:0000256" key="9">
    <source>
        <dbReference type="HAMAP-Rule" id="MF_00107"/>
    </source>
</evidence>
<dbReference type="AlphaFoldDB" id="A0A2A5B526"/>
<dbReference type="Pfam" id="PF02542">
    <property type="entry name" value="YgbB"/>
    <property type="match status" value="1"/>
</dbReference>
<dbReference type="Gene3D" id="3.30.1330.50">
    <property type="entry name" value="2-C-methyl-D-erythritol 2,4-cyclodiphosphate synthase"/>
    <property type="match status" value="1"/>
</dbReference>
<dbReference type="GO" id="GO:0046872">
    <property type="term" value="F:metal ion binding"/>
    <property type="evidence" value="ECO:0007669"/>
    <property type="project" value="UniProtKB-KW"/>
</dbReference>
<comment type="function">
    <text evidence="9">Involved in the biosynthesis of isopentenyl diphosphate (IPP) and dimethylallyl diphosphate (DMAPP), two major building blocks of isoprenoid compounds. Catalyzes the conversion of 4-diphosphocytidyl-2-C-methyl-D-erythritol 2-phosphate (CDP-ME2P) to 2-C-methyl-D-erythritol 2,4-cyclodiphosphate (ME-CPP) with a corresponding release of cytidine 5-monophosphate (CMP).</text>
</comment>
<dbReference type="EC" id="4.6.1.12" evidence="5 9"/>
<evidence type="ECO:0000256" key="10">
    <source>
        <dbReference type="RuleBase" id="RU004395"/>
    </source>
</evidence>
<gene>
    <name evidence="9" type="primary">ispF</name>
    <name evidence="12" type="ORF">COA96_05475</name>
</gene>
<dbReference type="SUPFAM" id="SSF69765">
    <property type="entry name" value="IpsF-like"/>
    <property type="match status" value="1"/>
</dbReference>
<dbReference type="GO" id="GO:0016114">
    <property type="term" value="P:terpenoid biosynthetic process"/>
    <property type="evidence" value="ECO:0007669"/>
    <property type="project" value="InterPro"/>
</dbReference>
<comment type="caution">
    <text evidence="12">The sequence shown here is derived from an EMBL/GenBank/DDBJ whole genome shotgun (WGS) entry which is preliminary data.</text>
</comment>
<evidence type="ECO:0000256" key="3">
    <source>
        <dbReference type="ARBA" id="ARBA00008480"/>
    </source>
</evidence>
<comment type="similarity">
    <text evidence="3 9 10">Belongs to the IspF family.</text>
</comment>
<dbReference type="PANTHER" id="PTHR43181:SF1">
    <property type="entry name" value="2-C-METHYL-D-ERYTHRITOL 2,4-CYCLODIPHOSPHATE SYNTHASE, CHLOROPLASTIC"/>
    <property type="match status" value="1"/>
</dbReference>
<comment type="pathway">
    <text evidence="2 9">Isoprenoid biosynthesis; isopentenyl diphosphate biosynthesis via DXP pathway; isopentenyl diphosphate from 1-deoxy-D-xylulose 5-phosphate: step 4/6.</text>
</comment>
<dbReference type="CDD" id="cd00554">
    <property type="entry name" value="MECDP_synthase"/>
    <property type="match status" value="1"/>
</dbReference>
<feature type="site" description="Transition state stabilizer" evidence="9">
    <location>
        <position position="137"/>
    </location>
</feature>
<name>A0A2A5B526_9GAMM</name>
<feature type="binding site" evidence="9">
    <location>
        <begin position="60"/>
        <end position="62"/>
    </location>
    <ligand>
        <name>4-CDP-2-C-methyl-D-erythritol 2-phosphate</name>
        <dbReference type="ChEBI" id="CHEBI:57919"/>
    </ligand>
</feature>
<evidence type="ECO:0000259" key="11">
    <source>
        <dbReference type="Pfam" id="PF02542"/>
    </source>
</evidence>
<evidence type="ECO:0000313" key="13">
    <source>
        <dbReference type="Proteomes" id="UP000218327"/>
    </source>
</evidence>
<reference evidence="13" key="1">
    <citation type="submission" date="2017-08" db="EMBL/GenBank/DDBJ databases">
        <title>A dynamic microbial community with high functional redundancy inhabits the cold, oxic subseafloor aquifer.</title>
        <authorList>
            <person name="Tully B.J."/>
            <person name="Wheat C.G."/>
            <person name="Glazer B.T."/>
            <person name="Huber J.A."/>
        </authorList>
    </citation>
    <scope>NUCLEOTIDE SEQUENCE [LARGE SCALE GENOMIC DNA]</scope>
</reference>
<feature type="binding site" evidence="9">
    <location>
        <position position="8"/>
    </location>
    <ligand>
        <name>a divalent metal cation</name>
        <dbReference type="ChEBI" id="CHEBI:60240"/>
    </ligand>
</feature>
<evidence type="ECO:0000256" key="5">
    <source>
        <dbReference type="ARBA" id="ARBA00012579"/>
    </source>
</evidence>
<dbReference type="InterPro" id="IPR036571">
    <property type="entry name" value="MECDP_synthase_sf"/>
</dbReference>
<feature type="binding site" evidence="9">
    <location>
        <begin position="8"/>
        <end position="10"/>
    </location>
    <ligand>
        <name>4-CDP-2-C-methyl-D-erythritol 2-phosphate</name>
        <dbReference type="ChEBI" id="CHEBI:57919"/>
    </ligand>
</feature>
<comment type="cofactor">
    <cofactor evidence="9">
        <name>a divalent metal cation</name>
        <dbReference type="ChEBI" id="CHEBI:60240"/>
    </cofactor>
    <text evidence="9">Binds 1 divalent metal cation per subunit.</text>
</comment>
<organism evidence="12 13">
    <name type="scientific">SAR86 cluster bacterium</name>
    <dbReference type="NCBI Taxonomy" id="2030880"/>
    <lineage>
        <taxon>Bacteria</taxon>
        <taxon>Pseudomonadati</taxon>
        <taxon>Pseudomonadota</taxon>
        <taxon>Gammaproteobacteria</taxon>
        <taxon>SAR86 cluster</taxon>
    </lineage>
</organism>
<comment type="caution">
    <text evidence="9">Lacks conserved residue(s) required for the propagation of feature annotation.</text>
</comment>
<dbReference type="PANTHER" id="PTHR43181">
    <property type="entry name" value="2-C-METHYL-D-ERYTHRITOL 2,4-CYCLODIPHOSPHATE SYNTHASE, CHLOROPLASTIC"/>
    <property type="match status" value="1"/>
</dbReference>
<evidence type="ECO:0000256" key="2">
    <source>
        <dbReference type="ARBA" id="ARBA00004709"/>
    </source>
</evidence>
<dbReference type="NCBIfam" id="TIGR00151">
    <property type="entry name" value="ispF"/>
    <property type="match status" value="1"/>
</dbReference>
<dbReference type="HAMAP" id="MF_00107">
    <property type="entry name" value="IspF"/>
    <property type="match status" value="1"/>
</dbReference>
<evidence type="ECO:0000256" key="6">
    <source>
        <dbReference type="ARBA" id="ARBA00022723"/>
    </source>
</evidence>
<sequence>MRIGHGFDVHRFCEKFDVSKPLILAGVKLPDEKSLVAHSDGDVILHAVCDAILGAVGAGDIGQHFPDDDAKFAGIASSILLKQVLGILDSKQFWLVNVDITVVAQVPKLAAYRANMISSLANILELPENRVNLKATTTEGLGYIGREEGIACHAVVLLGGDA</sequence>
<keyword evidence="7 9" id="KW-0414">Isoprene biosynthesis</keyword>
<evidence type="ECO:0000256" key="4">
    <source>
        <dbReference type="ARBA" id="ARBA00011233"/>
    </source>
</evidence>